<comment type="caution">
    <text evidence="1">The sequence shown here is derived from an EMBL/GenBank/DDBJ whole genome shotgun (WGS) entry which is preliminary data.</text>
</comment>
<organism evidence="1 2">
    <name type="scientific">Porphyromonas canoris</name>
    <dbReference type="NCBI Taxonomy" id="36875"/>
    <lineage>
        <taxon>Bacteria</taxon>
        <taxon>Pseudomonadati</taxon>
        <taxon>Bacteroidota</taxon>
        <taxon>Bacteroidia</taxon>
        <taxon>Bacteroidales</taxon>
        <taxon>Porphyromonadaceae</taxon>
        <taxon>Porphyromonas</taxon>
    </lineage>
</organism>
<keyword evidence="2" id="KW-1185">Reference proteome</keyword>
<dbReference type="Proteomes" id="UP000030101">
    <property type="component" value="Unassembled WGS sequence"/>
</dbReference>
<name>A0ABR4XKB3_9PORP</name>
<gene>
    <name evidence="1" type="ORF">HQ43_07100</name>
</gene>
<reference evidence="1 2" key="1">
    <citation type="submission" date="2014-08" db="EMBL/GenBank/DDBJ databases">
        <title>Porphyromonas canoris strain:OH2762 Genome sequencing.</title>
        <authorList>
            <person name="Wallis C."/>
            <person name="Deusch O."/>
            <person name="O'Flynn C."/>
            <person name="Davis I."/>
            <person name="Jospin G."/>
            <person name="Darling A.E."/>
            <person name="Coil D.A."/>
            <person name="Alexiev A."/>
            <person name="Horsfall A."/>
            <person name="Kirkwood N."/>
            <person name="Harris S."/>
            <person name="Eisen J.A."/>
        </authorList>
    </citation>
    <scope>NUCLEOTIDE SEQUENCE [LARGE SCALE GENOMIC DNA]</scope>
    <source>
        <strain evidence="2">COT-108 OH2762</strain>
    </source>
</reference>
<evidence type="ECO:0000313" key="1">
    <source>
        <dbReference type="EMBL" id="KGN91837.1"/>
    </source>
</evidence>
<proteinExistence type="predicted"/>
<sequence>MTLPIKIEREKKEGIFGDGIYKNTLPRAPKKGSKKREKIVHEKWLPLSENITFRVWEKRQAYTVKSEICFHVLQSRPLLSQTA</sequence>
<protein>
    <submittedName>
        <fullName evidence="1">Uncharacterized protein</fullName>
    </submittedName>
</protein>
<dbReference type="EMBL" id="JQZV01000013">
    <property type="protein sequence ID" value="KGN91837.1"/>
    <property type="molecule type" value="Genomic_DNA"/>
</dbReference>
<evidence type="ECO:0000313" key="2">
    <source>
        <dbReference type="Proteomes" id="UP000030101"/>
    </source>
</evidence>
<accession>A0ABR4XKB3</accession>